<protein>
    <submittedName>
        <fullName evidence="8">Oligosaccharide flippase family protein</fullName>
    </submittedName>
</protein>
<evidence type="ECO:0000256" key="6">
    <source>
        <dbReference type="ARBA" id="ARBA00023136"/>
    </source>
</evidence>
<feature type="transmembrane region" description="Helical" evidence="7">
    <location>
        <begin position="379"/>
        <end position="405"/>
    </location>
</feature>
<accession>A0A553V0Y9</accession>
<feature type="transmembrane region" description="Helical" evidence="7">
    <location>
        <begin position="111"/>
        <end position="134"/>
    </location>
</feature>
<dbReference type="AlphaFoldDB" id="A0A553V0Y9"/>
<feature type="transmembrane region" description="Helical" evidence="7">
    <location>
        <begin position="7"/>
        <end position="25"/>
    </location>
</feature>
<proteinExistence type="inferred from homology"/>
<dbReference type="PANTHER" id="PTHR30250:SF10">
    <property type="entry name" value="LIPOPOLYSACCHARIDE BIOSYNTHESIS PROTEIN WZXC"/>
    <property type="match status" value="1"/>
</dbReference>
<organism evidence="8 9">
    <name type="scientific">Deinococcus detaillensis</name>
    <dbReference type="NCBI Taxonomy" id="2592048"/>
    <lineage>
        <taxon>Bacteria</taxon>
        <taxon>Thermotogati</taxon>
        <taxon>Deinococcota</taxon>
        <taxon>Deinococci</taxon>
        <taxon>Deinococcales</taxon>
        <taxon>Deinococcaceae</taxon>
        <taxon>Deinococcus</taxon>
    </lineage>
</organism>
<keyword evidence="5 7" id="KW-1133">Transmembrane helix</keyword>
<feature type="transmembrane region" description="Helical" evidence="7">
    <location>
        <begin position="355"/>
        <end position="373"/>
    </location>
</feature>
<feature type="transmembrane region" description="Helical" evidence="7">
    <location>
        <begin position="141"/>
        <end position="161"/>
    </location>
</feature>
<dbReference type="Proteomes" id="UP000316092">
    <property type="component" value="Unassembled WGS sequence"/>
</dbReference>
<feature type="transmembrane region" description="Helical" evidence="7">
    <location>
        <begin position="253"/>
        <end position="274"/>
    </location>
</feature>
<dbReference type="InterPro" id="IPR002797">
    <property type="entry name" value="Polysacc_synth"/>
</dbReference>
<feature type="transmembrane region" description="Helical" evidence="7">
    <location>
        <begin position="167"/>
        <end position="189"/>
    </location>
</feature>
<sequence length="410" mass="45454">MPKLLSYLSLYGAHGLKVFSFIILIPHFTSIFPKSVWGQILTVQALALWFQIIIEYGFNLSATRSISRVKADELAISSLVAGVMGAKIILSLIVIALSILSVLFLDSISGLGHLVFCATVFAIAQGFNPIWYFLARGKFTAYASIDFINRFLYLVACFFLIKHENQGQMIFIYGSLTALFANMYGYFVMNKQIGLKLPDLYSSLRALREGAGLFAFVGITSVYTTLNVVILGFSQSSSLVALYGTADRVVRAIGGVFEPLNRIAYANLSYLYHVDRQKAMILLRKSSLTLALFGLAVFIFGETFASALIKLFLPNYLEATVYVKILLFFIPVLILNNIYGLYIMLPNKMDRQFNVSFIVASILSFIAMVWLIPRYGATALAWITVATEGLACVFMVIQVSASGILTEKEV</sequence>
<feature type="transmembrane region" description="Helical" evidence="7">
    <location>
        <begin position="286"/>
        <end position="309"/>
    </location>
</feature>
<evidence type="ECO:0000313" key="8">
    <source>
        <dbReference type="EMBL" id="TSA86138.1"/>
    </source>
</evidence>
<keyword evidence="6 7" id="KW-0472">Membrane</keyword>
<dbReference type="RefSeq" id="WP_143720365.1">
    <property type="nucleotide sequence ID" value="NZ_VKDB01000006.1"/>
</dbReference>
<keyword evidence="4 7" id="KW-0812">Transmembrane</keyword>
<evidence type="ECO:0000313" key="9">
    <source>
        <dbReference type="Proteomes" id="UP000316092"/>
    </source>
</evidence>
<name>A0A553V0Y9_9DEIO</name>
<comment type="subcellular location">
    <subcellularLocation>
        <location evidence="1">Cell membrane</location>
        <topology evidence="1">Multi-pass membrane protein</topology>
    </subcellularLocation>
</comment>
<dbReference type="InterPro" id="IPR050833">
    <property type="entry name" value="Poly_Biosynth_Transport"/>
</dbReference>
<keyword evidence="3" id="KW-1003">Cell membrane</keyword>
<dbReference type="Pfam" id="PF01943">
    <property type="entry name" value="Polysacc_synt"/>
    <property type="match status" value="1"/>
</dbReference>
<feature type="transmembrane region" description="Helical" evidence="7">
    <location>
        <begin position="79"/>
        <end position="105"/>
    </location>
</feature>
<dbReference type="EMBL" id="VKDB01000006">
    <property type="protein sequence ID" value="TSA86138.1"/>
    <property type="molecule type" value="Genomic_DNA"/>
</dbReference>
<evidence type="ECO:0000256" key="3">
    <source>
        <dbReference type="ARBA" id="ARBA00022475"/>
    </source>
</evidence>
<comment type="caution">
    <text evidence="8">The sequence shown here is derived from an EMBL/GenBank/DDBJ whole genome shotgun (WGS) entry which is preliminary data.</text>
</comment>
<dbReference type="PANTHER" id="PTHR30250">
    <property type="entry name" value="PST FAMILY PREDICTED COLANIC ACID TRANSPORTER"/>
    <property type="match status" value="1"/>
</dbReference>
<feature type="transmembrane region" description="Helical" evidence="7">
    <location>
        <begin position="37"/>
        <end position="58"/>
    </location>
</feature>
<dbReference type="GO" id="GO:0005886">
    <property type="term" value="C:plasma membrane"/>
    <property type="evidence" value="ECO:0007669"/>
    <property type="project" value="UniProtKB-SubCell"/>
</dbReference>
<feature type="transmembrane region" description="Helical" evidence="7">
    <location>
        <begin position="210"/>
        <end position="233"/>
    </location>
</feature>
<keyword evidence="9" id="KW-1185">Reference proteome</keyword>
<evidence type="ECO:0000256" key="1">
    <source>
        <dbReference type="ARBA" id="ARBA00004651"/>
    </source>
</evidence>
<feature type="transmembrane region" description="Helical" evidence="7">
    <location>
        <begin position="321"/>
        <end position="343"/>
    </location>
</feature>
<reference evidence="8 9" key="1">
    <citation type="submission" date="2019-07" db="EMBL/GenBank/DDBJ databases">
        <title>Deinococcus detaillus sp. nov., isolated from humus soil in Antarctica.</title>
        <authorList>
            <person name="Zhang K."/>
        </authorList>
    </citation>
    <scope>NUCLEOTIDE SEQUENCE [LARGE SCALE GENOMIC DNA]</scope>
    <source>
        <strain evidence="8 9">H1</strain>
    </source>
</reference>
<comment type="similarity">
    <text evidence="2">Belongs to the polysaccharide synthase family.</text>
</comment>
<evidence type="ECO:0000256" key="2">
    <source>
        <dbReference type="ARBA" id="ARBA00007430"/>
    </source>
</evidence>
<dbReference type="OrthoDB" id="63672at2"/>
<gene>
    <name evidence="8" type="ORF">FNU79_08125</name>
</gene>
<evidence type="ECO:0000256" key="5">
    <source>
        <dbReference type="ARBA" id="ARBA00022989"/>
    </source>
</evidence>
<evidence type="ECO:0000256" key="4">
    <source>
        <dbReference type="ARBA" id="ARBA00022692"/>
    </source>
</evidence>
<evidence type="ECO:0000256" key="7">
    <source>
        <dbReference type="SAM" id="Phobius"/>
    </source>
</evidence>